<accession>L7VXC2</accession>
<organism evidence="1">
    <name type="scientific">uncultured bacterium A1Q1_fos_504</name>
    <dbReference type="NCBI Taxonomy" id="1256580"/>
    <lineage>
        <taxon>Bacteria</taxon>
        <taxon>environmental samples</taxon>
    </lineage>
</organism>
<protein>
    <submittedName>
        <fullName evidence="1">Uncharacterized protein</fullName>
    </submittedName>
</protein>
<name>L7VXC2_9BACT</name>
<dbReference type="EMBL" id="JX649881">
    <property type="protein sequence ID" value="AGC71723.1"/>
    <property type="molecule type" value="Genomic_DNA"/>
</dbReference>
<reference evidence="1" key="1">
    <citation type="submission" date="2012-09" db="EMBL/GenBank/DDBJ databases">
        <title>Metagenomic Characterization of a Microbial Community in Wastewater Detects High Levels of Antibiotic Resistance.</title>
        <authorList>
            <person name="Abrams M."/>
            <person name="Caldwell A."/>
            <person name="Vandaei E."/>
            <person name="Lee W."/>
            <person name="Perrott J."/>
            <person name="Khan S.Y."/>
            <person name="Ta J."/>
            <person name="Romero D."/>
            <person name="Nguyen V."/>
            <person name="Pourmand N."/>
            <person name="Ouverney C.C."/>
        </authorList>
    </citation>
    <scope>NUCLEOTIDE SEQUENCE</scope>
</reference>
<dbReference type="AlphaFoldDB" id="L7VXC2"/>
<evidence type="ECO:0000313" key="1">
    <source>
        <dbReference type="EMBL" id="AGC71723.1"/>
    </source>
</evidence>
<sequence length="41" mass="4694">MNIITLPPVDINMHFQAVFLGFFSPKIRNLISSFQKNTSLI</sequence>
<proteinExistence type="predicted"/>